<dbReference type="Proteomes" id="UP001548189">
    <property type="component" value="Unassembled WGS sequence"/>
</dbReference>
<accession>A0ABV2C010</accession>
<sequence>MILKTTSRWPSLLGITQGGAIFSKRNSYSTSLSGIHFSFQFPSSILGNYSLIPPKNSLDITTINWEESIKKATRFFEPALIARETWWYWGSFLKTGFDPIGHFRTEWQVAQFENKYSLKSTQPEDVIDYLSAFIDNLYEGPDGKNERIRQSCYEFYVENGGYPVEHYQSDIEEMIERRSLPVPNDFKIININQNSWIQFSAKMYHDMKFHILPLNKNYFLVNLAHYEYDCSDLKHRWVEDASKILDVVIQSAKVEFPK</sequence>
<evidence type="ECO:0000313" key="1">
    <source>
        <dbReference type="EMBL" id="MET1257521.1"/>
    </source>
</evidence>
<evidence type="ECO:0000313" key="2">
    <source>
        <dbReference type="Proteomes" id="UP001548189"/>
    </source>
</evidence>
<dbReference type="EMBL" id="JBEVCJ010000089">
    <property type="protein sequence ID" value="MET1257521.1"/>
    <property type="molecule type" value="Genomic_DNA"/>
</dbReference>
<gene>
    <name evidence="1" type="ORF">ABVT43_20485</name>
</gene>
<protein>
    <submittedName>
        <fullName evidence="1">Uncharacterized protein</fullName>
    </submittedName>
</protein>
<keyword evidence="2" id="KW-1185">Reference proteome</keyword>
<proteinExistence type="predicted"/>
<reference evidence="1 2" key="1">
    <citation type="submission" date="2024-06" db="EMBL/GenBank/DDBJ databases">
        <authorList>
            <person name="Li F."/>
        </authorList>
    </citation>
    <scope>NUCLEOTIDE SEQUENCE [LARGE SCALE GENOMIC DNA]</scope>
    <source>
        <strain evidence="1 2">GXAS 311</strain>
    </source>
</reference>
<organism evidence="1 2">
    <name type="scientific">Aliikangiella maris</name>
    <dbReference type="NCBI Taxonomy" id="3162458"/>
    <lineage>
        <taxon>Bacteria</taxon>
        <taxon>Pseudomonadati</taxon>
        <taxon>Pseudomonadota</taxon>
        <taxon>Gammaproteobacteria</taxon>
        <taxon>Oceanospirillales</taxon>
        <taxon>Pleioneaceae</taxon>
        <taxon>Aliikangiella</taxon>
    </lineage>
</organism>
<name>A0ABV2C010_9GAMM</name>
<comment type="caution">
    <text evidence="1">The sequence shown here is derived from an EMBL/GenBank/DDBJ whole genome shotgun (WGS) entry which is preliminary data.</text>
</comment>